<comment type="caution">
    <text evidence="1">The sequence shown here is derived from an EMBL/GenBank/DDBJ whole genome shotgun (WGS) entry which is preliminary data.</text>
</comment>
<gene>
    <name evidence="1" type="ORF">GC102_13425</name>
</gene>
<dbReference type="Proteomes" id="UP000658690">
    <property type="component" value="Unassembled WGS sequence"/>
</dbReference>
<dbReference type="RefSeq" id="WP_171690017.1">
    <property type="nucleotide sequence ID" value="NZ_WHOC01000070.1"/>
</dbReference>
<dbReference type="EMBL" id="WHOC01000070">
    <property type="protein sequence ID" value="NOU86769.1"/>
    <property type="molecule type" value="Genomic_DNA"/>
</dbReference>
<name>A0ABX1Z344_9BACL</name>
<evidence type="ECO:0000313" key="2">
    <source>
        <dbReference type="Proteomes" id="UP000658690"/>
    </source>
</evidence>
<accession>A0ABX1Z344</accession>
<keyword evidence="2" id="KW-1185">Reference proteome</keyword>
<reference evidence="1 2" key="1">
    <citation type="submission" date="2019-10" db="EMBL/GenBank/DDBJ databases">
        <title>Description of Paenibacillus choica sp. nov.</title>
        <authorList>
            <person name="Carlier A."/>
            <person name="Qi S."/>
        </authorList>
    </citation>
    <scope>NUCLEOTIDE SEQUENCE [LARGE SCALE GENOMIC DNA]</scope>
    <source>
        <strain evidence="1 2">LMG 31460</strain>
    </source>
</reference>
<evidence type="ECO:0008006" key="3">
    <source>
        <dbReference type="Google" id="ProtNLM"/>
    </source>
</evidence>
<evidence type="ECO:0000313" key="1">
    <source>
        <dbReference type="EMBL" id="NOU86769.1"/>
    </source>
</evidence>
<sequence length="557" mass="62242">MGKKKKAFSKKEKIIGAIASTAILAVPFMVAPAQQGYATSSVPPTATPVDKIQTIVIPQNGTKYIDLLALYDTNDIEIIQNENEMAIAKGSYSAGLNGIYEVKADAVRIGKATFMVTGRKYEPGSESEYTDFSDTFEVIVVPNTGKADEYRFDISNVFNVMKQSPDQYQSQDQVKSLLRNVSPKSVIVDSPIEYEVENTPPFPIETTDRIQGFVGEEIPDYMISQAIDNYFEDTDIRYEGEDQETDELDVIVIDKNNENIQYVEEYSDSIPPYPYGYHLLPLKSGDFDLDVLVIDHHGGMTRGKIPFHIENPETIYLDSESTMKVDLRDYFPDGQNVVFNEESESGRVTISGSEATFLPDEVVHTHVIFADYGNEVREYRTFRVVPKDRLHNMNLISGSELNLNLPTLLFPNPNPNVTFSVYQNYESVTGLTYGIDYAQKLSFNASAGTEENSTINVTVTAKDLTNHITIKDNLEIKVVPYVTENDSETVGFISTKLFGYGVNKNEVAVTEPFSIYGMFGSYSTVTAPAESGTGTTVVTLNHRDEIIYKIPFTYPIY</sequence>
<organism evidence="1 2">
    <name type="scientific">Paenibacillus germinis</name>
    <dbReference type="NCBI Taxonomy" id="2654979"/>
    <lineage>
        <taxon>Bacteria</taxon>
        <taxon>Bacillati</taxon>
        <taxon>Bacillota</taxon>
        <taxon>Bacilli</taxon>
        <taxon>Bacillales</taxon>
        <taxon>Paenibacillaceae</taxon>
        <taxon>Paenibacillus</taxon>
    </lineage>
</organism>
<protein>
    <recommendedName>
        <fullName evidence="3">Copper amine oxidase N-terminal domain-containing protein</fullName>
    </recommendedName>
</protein>
<proteinExistence type="predicted"/>